<evidence type="ECO:0000256" key="1">
    <source>
        <dbReference type="ARBA" id="ARBA00022737"/>
    </source>
</evidence>
<dbReference type="EMBL" id="JBAWSV010000006">
    <property type="protein sequence ID" value="MEI4831275.1"/>
    <property type="molecule type" value="Genomic_DNA"/>
</dbReference>
<dbReference type="Pfam" id="PF01473">
    <property type="entry name" value="Choline_bind_1"/>
    <property type="match status" value="4"/>
</dbReference>
<feature type="repeat" description="Cell wall-binding" evidence="2">
    <location>
        <begin position="256"/>
        <end position="275"/>
    </location>
</feature>
<evidence type="ECO:0000313" key="4">
    <source>
        <dbReference type="EMBL" id="MEI4831275.1"/>
    </source>
</evidence>
<feature type="repeat" description="Cell wall-binding" evidence="2">
    <location>
        <begin position="336"/>
        <end position="355"/>
    </location>
</feature>
<feature type="repeat" description="Cell wall-binding" evidence="2">
    <location>
        <begin position="296"/>
        <end position="315"/>
    </location>
</feature>
<feature type="signal peptide" evidence="3">
    <location>
        <begin position="1"/>
        <end position="25"/>
    </location>
</feature>
<keyword evidence="1" id="KW-0677">Repeat</keyword>
<dbReference type="RefSeq" id="WP_336483333.1">
    <property type="nucleotide sequence ID" value="NZ_JBAWSV010000006.1"/>
</dbReference>
<keyword evidence="3" id="KW-0732">Signal</keyword>
<dbReference type="SUPFAM" id="SSF69360">
    <property type="entry name" value="Cell wall binding repeat"/>
    <property type="match status" value="1"/>
</dbReference>
<dbReference type="PROSITE" id="PS51170">
    <property type="entry name" value="CW"/>
    <property type="match status" value="6"/>
</dbReference>
<comment type="caution">
    <text evidence="4">The sequence shown here is derived from an EMBL/GenBank/DDBJ whole genome shotgun (WGS) entry which is preliminary data.</text>
</comment>
<gene>
    <name evidence="4" type="ORF">WAX78_17760</name>
</gene>
<evidence type="ECO:0000256" key="3">
    <source>
        <dbReference type="SAM" id="SignalP"/>
    </source>
</evidence>
<dbReference type="Proteomes" id="UP001367922">
    <property type="component" value="Unassembled WGS sequence"/>
</dbReference>
<dbReference type="Gene3D" id="2.10.270.10">
    <property type="entry name" value="Cholin Binding"/>
    <property type="match status" value="4"/>
</dbReference>
<keyword evidence="5" id="KW-1185">Reference proteome</keyword>
<evidence type="ECO:0000313" key="5">
    <source>
        <dbReference type="Proteomes" id="UP001367922"/>
    </source>
</evidence>
<evidence type="ECO:0000256" key="2">
    <source>
        <dbReference type="PROSITE-ProRule" id="PRU00591"/>
    </source>
</evidence>
<reference evidence="4 5" key="1">
    <citation type="submission" date="2024-01" db="EMBL/GenBank/DDBJ databases">
        <title>Seven novel Bacillus-like species.</title>
        <authorList>
            <person name="Liu G."/>
        </authorList>
    </citation>
    <scope>NUCLEOTIDE SEQUENCE [LARGE SCALE GENOMIC DNA]</scope>
    <source>
        <strain evidence="4 5">FJAT-53711</strain>
    </source>
</reference>
<protein>
    <submittedName>
        <fullName evidence="4">Uncharacterized protein</fullName>
    </submittedName>
</protein>
<sequence length="377" mass="44754">MKRCFLLFLIASIYFTFSLPTYSQAMSDSVQQVNVDEEESIFNSQYYPLAPNGVYLGNLIDSKGNEHKLASWVADKNSIDIEVDHRDVASRDRNYVIELFREKENGSLEYITESKFTSGEEDPIMYHFTFEEKDFENDLYIYARFGVSPDANADEYSDVIQFKILNPSMHFEGWLLDEDKWYYVLNPYDDYYYYIRNWRSIEGKWYYFDPNTAQMMTGWVEDENKWYYMNPSGEMAVGWIYNQNKWYYLNPSGEMKTGWFQYGGKWYYLNASGEMAKGWIQDKNKWYYLNTSGEMQTGWIYESGKWYYLNPSGEMAVGLKTINYKSYYFYSSGEMATGWVYDQNKWYYFMPSGQAAFGPVYVDGKKYYFSGTGQLLN</sequence>
<feature type="repeat" description="Cell wall-binding" evidence="2">
    <location>
        <begin position="216"/>
        <end position="235"/>
    </location>
</feature>
<organism evidence="4 5">
    <name type="scientific">Bacillus yunxiaonensis</name>
    <dbReference type="NCBI Taxonomy" id="3127665"/>
    <lineage>
        <taxon>Bacteria</taxon>
        <taxon>Bacillati</taxon>
        <taxon>Bacillota</taxon>
        <taxon>Bacilli</taxon>
        <taxon>Bacillales</taxon>
        <taxon>Bacillaceae</taxon>
        <taxon>Bacillus</taxon>
    </lineage>
</organism>
<feature type="chain" id="PRO_5045727029" evidence="3">
    <location>
        <begin position="26"/>
        <end position="377"/>
    </location>
</feature>
<accession>A0ABU8FZ34</accession>
<feature type="repeat" description="Cell wall-binding" evidence="2">
    <location>
        <begin position="236"/>
        <end position="255"/>
    </location>
</feature>
<name>A0ABU8FZ34_9BACI</name>
<feature type="repeat" description="Cell wall-binding" evidence="2">
    <location>
        <begin position="276"/>
        <end position="295"/>
    </location>
</feature>
<proteinExistence type="predicted"/>
<dbReference type="Pfam" id="PF19127">
    <property type="entry name" value="Choline_bind_3"/>
    <property type="match status" value="2"/>
</dbReference>
<dbReference type="InterPro" id="IPR018337">
    <property type="entry name" value="Cell_wall/Cho-bd_repeat"/>
</dbReference>